<evidence type="ECO:0000313" key="1">
    <source>
        <dbReference type="EMBL" id="AZS30850.1"/>
    </source>
</evidence>
<dbReference type="KEGG" id="buy:D8S85_15720"/>
<gene>
    <name evidence="1" type="ORF">D8S85_15720</name>
</gene>
<dbReference type="EMBL" id="CP032819">
    <property type="protein sequence ID" value="AZS30850.1"/>
    <property type="molecule type" value="Genomic_DNA"/>
</dbReference>
<keyword evidence="2" id="KW-1185">Reference proteome</keyword>
<proteinExistence type="predicted"/>
<dbReference type="Proteomes" id="UP000270673">
    <property type="component" value="Chromosome"/>
</dbReference>
<reference evidence="1 2" key="1">
    <citation type="submission" date="2018-10" db="EMBL/GenBank/DDBJ databases">
        <title>Butyricimonas faecalis sp. nov., isolated from human faeces and emended description of the genus Butyricimonas.</title>
        <authorList>
            <person name="Le Roy T."/>
            <person name="Van der Smissen P."/>
            <person name="Paquot A."/>
            <person name="Delzenne N."/>
            <person name="Muccioli G."/>
            <person name="Collet J.-F."/>
            <person name="Cani P.D."/>
        </authorList>
    </citation>
    <scope>NUCLEOTIDE SEQUENCE [LARGE SCALE GENOMIC DNA]</scope>
    <source>
        <strain evidence="1 2">H184</strain>
    </source>
</reference>
<dbReference type="AlphaFoldDB" id="A0A3S9VWH7"/>
<organism evidence="1 2">
    <name type="scientific">Butyricimonas faecalis</name>
    <dbReference type="NCBI Taxonomy" id="2093856"/>
    <lineage>
        <taxon>Bacteria</taxon>
        <taxon>Pseudomonadati</taxon>
        <taxon>Bacteroidota</taxon>
        <taxon>Bacteroidia</taxon>
        <taxon>Bacteroidales</taxon>
        <taxon>Odoribacteraceae</taxon>
        <taxon>Butyricimonas</taxon>
    </lineage>
</organism>
<name>A0A3S9VWH7_9BACT</name>
<accession>A0A3S9VWH7</accession>
<evidence type="ECO:0000313" key="2">
    <source>
        <dbReference type="Proteomes" id="UP000270673"/>
    </source>
</evidence>
<protein>
    <submittedName>
        <fullName evidence="1">Peptidase</fullName>
    </submittedName>
</protein>
<sequence length="70" mass="7851">MFVMAKYLWKVDVVKNAGQLVKGMTVEIIMENTSAKPQAKHIIEAIKNKYGVTVSSCHCTTSNFNFQKLS</sequence>